<accession>A0A150H0A7</accession>
<dbReference type="InterPro" id="IPR011009">
    <property type="entry name" value="Kinase-like_dom_sf"/>
</dbReference>
<evidence type="ECO:0008006" key="3">
    <source>
        <dbReference type="Google" id="ProtNLM"/>
    </source>
</evidence>
<name>A0A150H0A7_GONPE</name>
<dbReference type="Gene3D" id="3.30.200.20">
    <property type="entry name" value="Phosphorylase Kinase, domain 1"/>
    <property type="match status" value="1"/>
</dbReference>
<protein>
    <recommendedName>
        <fullName evidence="3">Protein kinase domain-containing protein</fullName>
    </recommendedName>
</protein>
<evidence type="ECO:0000313" key="2">
    <source>
        <dbReference type="Proteomes" id="UP000075714"/>
    </source>
</evidence>
<comment type="caution">
    <text evidence="1">The sequence shown here is derived from an EMBL/GenBank/DDBJ whole genome shotgun (WGS) entry which is preliminary data.</text>
</comment>
<sequence>MEFGAQVAFVDLCVDATIPVHSIKDIKYSTKGGFALVYVANYTTSSGVVPIAVKVLKPENHLKPAAYGKFLQEVALQASLSHQ</sequence>
<proteinExistence type="predicted"/>
<organism evidence="1 2">
    <name type="scientific">Gonium pectorale</name>
    <name type="common">Green alga</name>
    <dbReference type="NCBI Taxonomy" id="33097"/>
    <lineage>
        <taxon>Eukaryota</taxon>
        <taxon>Viridiplantae</taxon>
        <taxon>Chlorophyta</taxon>
        <taxon>core chlorophytes</taxon>
        <taxon>Chlorophyceae</taxon>
        <taxon>CS clade</taxon>
        <taxon>Chlamydomonadales</taxon>
        <taxon>Volvocaceae</taxon>
        <taxon>Gonium</taxon>
    </lineage>
</organism>
<dbReference type="SUPFAM" id="SSF56112">
    <property type="entry name" value="Protein kinase-like (PK-like)"/>
    <property type="match status" value="1"/>
</dbReference>
<dbReference type="EMBL" id="LSYV01000003">
    <property type="protein sequence ID" value="KXZ55606.1"/>
    <property type="molecule type" value="Genomic_DNA"/>
</dbReference>
<dbReference type="AlphaFoldDB" id="A0A150H0A7"/>
<evidence type="ECO:0000313" key="1">
    <source>
        <dbReference type="EMBL" id="KXZ55606.1"/>
    </source>
</evidence>
<reference evidence="2" key="1">
    <citation type="journal article" date="2016" name="Nat. Commun.">
        <title>The Gonium pectorale genome demonstrates co-option of cell cycle regulation during the evolution of multicellularity.</title>
        <authorList>
            <person name="Hanschen E.R."/>
            <person name="Marriage T.N."/>
            <person name="Ferris P.J."/>
            <person name="Hamaji T."/>
            <person name="Toyoda A."/>
            <person name="Fujiyama A."/>
            <person name="Neme R."/>
            <person name="Noguchi H."/>
            <person name="Minakuchi Y."/>
            <person name="Suzuki M."/>
            <person name="Kawai-Toyooka H."/>
            <person name="Smith D.R."/>
            <person name="Sparks H."/>
            <person name="Anderson J."/>
            <person name="Bakaric R."/>
            <person name="Luria V."/>
            <person name="Karger A."/>
            <person name="Kirschner M.W."/>
            <person name="Durand P.M."/>
            <person name="Michod R.E."/>
            <person name="Nozaki H."/>
            <person name="Olson B.J."/>
        </authorList>
    </citation>
    <scope>NUCLEOTIDE SEQUENCE [LARGE SCALE GENOMIC DNA]</scope>
    <source>
        <strain evidence="2">NIES-2863</strain>
    </source>
</reference>
<gene>
    <name evidence="1" type="ORF">GPECTOR_2g1156</name>
</gene>
<keyword evidence="2" id="KW-1185">Reference proteome</keyword>
<dbReference type="STRING" id="33097.A0A150H0A7"/>
<dbReference type="Proteomes" id="UP000075714">
    <property type="component" value="Unassembled WGS sequence"/>
</dbReference>